<dbReference type="EMBL" id="FOQG01000008">
    <property type="protein sequence ID" value="SFI43407.1"/>
    <property type="molecule type" value="Genomic_DNA"/>
</dbReference>
<accession>A0A1I3I6B5</accession>
<keyword evidence="3" id="KW-1185">Reference proteome</keyword>
<evidence type="ECO:0000313" key="3">
    <source>
        <dbReference type="Proteomes" id="UP000198649"/>
    </source>
</evidence>
<gene>
    <name evidence="2" type="ORF">SAMN05216561_108132</name>
</gene>
<evidence type="ECO:0000313" key="2">
    <source>
        <dbReference type="EMBL" id="SFI43407.1"/>
    </source>
</evidence>
<reference evidence="2 3" key="1">
    <citation type="submission" date="2016-10" db="EMBL/GenBank/DDBJ databases">
        <authorList>
            <person name="de Groot N.N."/>
        </authorList>
    </citation>
    <scope>NUCLEOTIDE SEQUENCE [LARGE SCALE GENOMIC DNA]</scope>
    <source>
        <strain evidence="2 3">CGMCC 1.11156</strain>
    </source>
</reference>
<protein>
    <submittedName>
        <fullName evidence="2">Uncharacterized protein</fullName>
    </submittedName>
</protein>
<evidence type="ECO:0000256" key="1">
    <source>
        <dbReference type="SAM" id="MobiDB-lite"/>
    </source>
</evidence>
<sequence>MPTRDECIDAAGQALAFSQMAIAQMTPREQAEAAWHPGAPFSVDELEDLIRLGRGLPSAHLEGAELQDLLDRDHHLRLTRRGVGGPTRRRAVVDDESEGHLG</sequence>
<proteinExistence type="predicted"/>
<name>A0A1I3I6B5_9ACTN</name>
<dbReference type="STRING" id="1005945.SAMN05216561_108132"/>
<feature type="region of interest" description="Disordered" evidence="1">
    <location>
        <begin position="80"/>
        <end position="102"/>
    </location>
</feature>
<dbReference type="OrthoDB" id="5197989at2"/>
<organism evidence="2 3">
    <name type="scientific">Nocardioides psychrotolerans</name>
    <dbReference type="NCBI Taxonomy" id="1005945"/>
    <lineage>
        <taxon>Bacteria</taxon>
        <taxon>Bacillati</taxon>
        <taxon>Actinomycetota</taxon>
        <taxon>Actinomycetes</taxon>
        <taxon>Propionibacteriales</taxon>
        <taxon>Nocardioidaceae</taxon>
        <taxon>Nocardioides</taxon>
    </lineage>
</organism>
<dbReference type="RefSeq" id="WP_143099736.1">
    <property type="nucleotide sequence ID" value="NZ_BKAF01000015.1"/>
</dbReference>
<dbReference type="Proteomes" id="UP000198649">
    <property type="component" value="Unassembled WGS sequence"/>
</dbReference>
<dbReference type="AlphaFoldDB" id="A0A1I3I6B5"/>